<evidence type="ECO:0000313" key="6">
    <source>
        <dbReference type="EMBL" id="KAL0424454.1"/>
    </source>
</evidence>
<dbReference type="GO" id="GO:0043139">
    <property type="term" value="F:5'-3' DNA helicase activity"/>
    <property type="evidence" value="ECO:0007669"/>
    <property type="project" value="UniProtKB-EC"/>
</dbReference>
<dbReference type="CDD" id="cd18809">
    <property type="entry name" value="SF1_C_RecD"/>
    <property type="match status" value="1"/>
</dbReference>
<keyword evidence="1" id="KW-0067">ATP-binding</keyword>
<dbReference type="EMBL" id="JACGWJ010000004">
    <property type="protein sequence ID" value="KAL0424454.1"/>
    <property type="molecule type" value="Genomic_DNA"/>
</dbReference>
<feature type="domain" description="DNA helicase Pif1-like DEAD-box helicase" evidence="3">
    <location>
        <begin position="722"/>
        <end position="843"/>
    </location>
</feature>
<dbReference type="GO" id="GO:0006281">
    <property type="term" value="P:DNA repair"/>
    <property type="evidence" value="ECO:0007669"/>
    <property type="project" value="UniProtKB-KW"/>
</dbReference>
<evidence type="ECO:0000259" key="2">
    <source>
        <dbReference type="Pfam" id="PF02721"/>
    </source>
</evidence>
<dbReference type="InterPro" id="IPR025476">
    <property type="entry name" value="Helitron_helicase-like"/>
</dbReference>
<sequence>MGGKIDRSVLDGGGPPCFKISGENYHRIGSLLPPPGRIGNYVQLYICDTENEIHNRLSVMRNRGSNLEFHTSIVEGLKTMLDNLNPYVQVFRRARDALHHDSGANLHIRILHSRENRQYIRPTANEIAALIVGNDTNAVGCRDIIVCKNDGYLKRINETHPSYTPLQYPLLFPYGTDGWRIGSNIESLKETLLQGGRLFNQLAVDCYAAIEQQRLNYIKTHQAEMRADLYQGLEDAVVAGDTDASAVGRRIVLPSSFTGADQDKPVTPEDIDEFICAEIPDKNVDPLAYETVVRSMVHGPCGPHNPNAPCMVDGKCSKHYPKKFSNQTTIDEDGFVSYRRRNNPSNTVIINRVEIDNRWIVPYNRDLLVLFNAHINVEKCASPKSTKYMYKYTYKGIDMATIVIENNADNPQNNGEHMYRHVDEIKQYLDCRYVSAIEACWRIYEFELQKQYPSVERLQYHLPNEQFVVFNEDDHLYDVVNRNGVQDTMLTKWFEANKKYPVARTLTYVQFPTAWVWKRDKKQWEMRKKGKCIGRLPYAHPNSGEKYYLRMLLYKVCGAECHKDIRTFEGSVYPTFKQACSARGLLDDDNEWHEALSEASSWASPIKLRNMFCTMLMFSEIIDSFGLWERHWRVMTDDLQYRLRRELRDNSVHISDENLKEWGLHEIECILNRNGKTLGDFPPMPLPSSRSFGIITNRLIREELDYDSVAEEQSFRSYFNGLNNDQLRVFNAIIQAYERKCGGLFFVNGSGGTGKTYLWKTIIAKFRSQNKVVLSVASSGIAALLLPGGRTAHSRFKIPFELVETSHCPINLNTDLAHLIQEASLIIWDEAPMMHRYGFEAAESIVAASLHKSDIWSQCQVMHLKMNMRLNAQNDSTQPLERLRSFAEWIDMIGEGKIRSLSFPDSRGSDWIEIPEEFLIEHGDNSLLQLIDSTYPQLGSMYSDAAYLKERAILAPKNSDVDVINSMMLSMIPGEVRQFCSADTLCPGETSVCEQHMNPPELLHSIKMSGIPDHYLELKKGAPIILLRNLNQSLGLCNGTRLTVLKMGDKVLEARVITGSHIGEEVLIPRIVLTTTESQTFVPFKRRQFPVKLAFAMTINKSQGQTLNKVGLYLPNPVFTHGQLYVALSRVTHPSGLKILIWKTRITYTQLELLHPHGSRFNVKVRLIRFVDVLSPKHNIRSLKMVFVDQKGFFMEGVVYGSNVVYCSSRFIEGSIYYIHGVQVILAEKKYKIVPHHYQLLFGSDTRIEKASEQNDDFLRNFYHIVRLKDTRSYINFDDQLIDIFGLVICVTECRLSPNGLLAREIVLLDTTMTAVRLVLCGRFGMEEGETLLRTINQNNIVLACGVVVRDLEDFAYNLE</sequence>
<dbReference type="InterPro" id="IPR010285">
    <property type="entry name" value="DNA_helicase_pif1-like_DEAD"/>
</dbReference>
<reference evidence="6" key="1">
    <citation type="submission" date="2020-06" db="EMBL/GenBank/DDBJ databases">
        <authorList>
            <person name="Li T."/>
            <person name="Hu X."/>
            <person name="Zhang T."/>
            <person name="Song X."/>
            <person name="Zhang H."/>
            <person name="Dai N."/>
            <person name="Sheng W."/>
            <person name="Hou X."/>
            <person name="Wei L."/>
        </authorList>
    </citation>
    <scope>NUCLEOTIDE SEQUENCE</scope>
    <source>
        <strain evidence="6">G02</strain>
        <tissue evidence="6">Leaf</tissue>
    </source>
</reference>
<dbReference type="Gene3D" id="2.40.50.140">
    <property type="entry name" value="Nucleic acid-binding proteins"/>
    <property type="match status" value="1"/>
</dbReference>
<name>A0AAW2V670_SESRA</name>
<dbReference type="FunFam" id="3.40.50.300:FF:002884">
    <property type="entry name" value="ATP-dependent DNA helicase"/>
    <property type="match status" value="1"/>
</dbReference>
<dbReference type="InterPro" id="IPR027417">
    <property type="entry name" value="P-loop_NTPase"/>
</dbReference>
<dbReference type="Pfam" id="PF05970">
    <property type="entry name" value="PIF1"/>
    <property type="match status" value="1"/>
</dbReference>
<proteinExistence type="inferred from homology"/>
<evidence type="ECO:0000259" key="3">
    <source>
        <dbReference type="Pfam" id="PF05970"/>
    </source>
</evidence>
<keyword evidence="1" id="KW-0227">DNA damage</keyword>
<dbReference type="GO" id="GO:0005524">
    <property type="term" value="F:ATP binding"/>
    <property type="evidence" value="ECO:0007669"/>
    <property type="project" value="UniProtKB-KW"/>
</dbReference>
<dbReference type="SUPFAM" id="SSF50249">
    <property type="entry name" value="Nucleic acid-binding proteins"/>
    <property type="match status" value="1"/>
</dbReference>
<dbReference type="Pfam" id="PF21530">
    <property type="entry name" value="Pif1_2B_dom"/>
    <property type="match status" value="1"/>
</dbReference>
<evidence type="ECO:0000259" key="4">
    <source>
        <dbReference type="Pfam" id="PF14214"/>
    </source>
</evidence>
<dbReference type="Pfam" id="PF14214">
    <property type="entry name" value="Helitron_like_N"/>
    <property type="match status" value="1"/>
</dbReference>
<keyword evidence="1" id="KW-0547">Nucleotide-binding</keyword>
<dbReference type="InterPro" id="IPR049163">
    <property type="entry name" value="Pif1-like_2B_dom"/>
</dbReference>
<dbReference type="InterPro" id="IPR003871">
    <property type="entry name" value="RFA1B/D_OB_1st"/>
</dbReference>
<feature type="domain" description="DNA helicase Pif1-like 2B" evidence="5">
    <location>
        <begin position="1001"/>
        <end position="1046"/>
    </location>
</feature>
<comment type="similarity">
    <text evidence="1">Belongs to the helicase family.</text>
</comment>
<dbReference type="EC" id="5.6.2.3" evidence="1"/>
<comment type="cofactor">
    <cofactor evidence="1">
        <name>Mg(2+)</name>
        <dbReference type="ChEBI" id="CHEBI:18420"/>
    </cofactor>
</comment>
<comment type="catalytic activity">
    <reaction evidence="1">
        <text>ATP + H2O = ADP + phosphate + H(+)</text>
        <dbReference type="Rhea" id="RHEA:13065"/>
        <dbReference type="ChEBI" id="CHEBI:15377"/>
        <dbReference type="ChEBI" id="CHEBI:15378"/>
        <dbReference type="ChEBI" id="CHEBI:30616"/>
        <dbReference type="ChEBI" id="CHEBI:43474"/>
        <dbReference type="ChEBI" id="CHEBI:456216"/>
        <dbReference type="EC" id="5.6.2.3"/>
    </reaction>
</comment>
<dbReference type="InterPro" id="IPR012340">
    <property type="entry name" value="NA-bd_OB-fold"/>
</dbReference>
<feature type="domain" description="Helitron helicase-like" evidence="4">
    <location>
        <begin position="192"/>
        <end position="264"/>
    </location>
</feature>
<gene>
    <name evidence="6" type="ORF">Sradi_0980200</name>
</gene>
<feature type="domain" description="Replication protein A 70 kDa DNA-binding subunit B/D first OB fold" evidence="2">
    <location>
        <begin position="1148"/>
        <end position="1250"/>
    </location>
</feature>
<dbReference type="GO" id="GO:0016787">
    <property type="term" value="F:hydrolase activity"/>
    <property type="evidence" value="ECO:0007669"/>
    <property type="project" value="UniProtKB-KW"/>
</dbReference>
<organism evidence="6">
    <name type="scientific">Sesamum radiatum</name>
    <name type="common">Black benniseed</name>
    <dbReference type="NCBI Taxonomy" id="300843"/>
    <lineage>
        <taxon>Eukaryota</taxon>
        <taxon>Viridiplantae</taxon>
        <taxon>Streptophyta</taxon>
        <taxon>Embryophyta</taxon>
        <taxon>Tracheophyta</taxon>
        <taxon>Spermatophyta</taxon>
        <taxon>Magnoliopsida</taxon>
        <taxon>eudicotyledons</taxon>
        <taxon>Gunneridae</taxon>
        <taxon>Pentapetalae</taxon>
        <taxon>asterids</taxon>
        <taxon>lamiids</taxon>
        <taxon>Lamiales</taxon>
        <taxon>Pedaliaceae</taxon>
        <taxon>Sesamum</taxon>
    </lineage>
</organism>
<keyword evidence="1" id="KW-0378">Hydrolase</keyword>
<evidence type="ECO:0000259" key="5">
    <source>
        <dbReference type="Pfam" id="PF21530"/>
    </source>
</evidence>
<keyword evidence="1" id="KW-0233">DNA recombination</keyword>
<keyword evidence="1" id="KW-0234">DNA repair</keyword>
<dbReference type="Pfam" id="PF02721">
    <property type="entry name" value="DUF223"/>
    <property type="match status" value="1"/>
</dbReference>
<dbReference type="Gene3D" id="3.40.50.300">
    <property type="entry name" value="P-loop containing nucleotide triphosphate hydrolases"/>
    <property type="match status" value="2"/>
</dbReference>
<protein>
    <recommendedName>
        <fullName evidence="1">ATP-dependent DNA helicase</fullName>
        <ecNumber evidence="1">5.6.2.3</ecNumber>
    </recommendedName>
</protein>
<comment type="caution">
    <text evidence="6">The sequence shown here is derived from an EMBL/GenBank/DDBJ whole genome shotgun (WGS) entry which is preliminary data.</text>
</comment>
<dbReference type="GO" id="GO:0000723">
    <property type="term" value="P:telomere maintenance"/>
    <property type="evidence" value="ECO:0007669"/>
    <property type="project" value="InterPro"/>
</dbReference>
<accession>A0AAW2V670</accession>
<dbReference type="GO" id="GO:0006310">
    <property type="term" value="P:DNA recombination"/>
    <property type="evidence" value="ECO:0007669"/>
    <property type="project" value="UniProtKB-KW"/>
</dbReference>
<dbReference type="PANTHER" id="PTHR10492">
    <property type="match status" value="1"/>
</dbReference>
<dbReference type="CDD" id="cd04480">
    <property type="entry name" value="RPA1_DBD_A_like"/>
    <property type="match status" value="1"/>
</dbReference>
<evidence type="ECO:0000256" key="1">
    <source>
        <dbReference type="RuleBase" id="RU363044"/>
    </source>
</evidence>
<dbReference type="SUPFAM" id="SSF52540">
    <property type="entry name" value="P-loop containing nucleoside triphosphate hydrolases"/>
    <property type="match status" value="2"/>
</dbReference>
<reference evidence="6" key="2">
    <citation type="journal article" date="2024" name="Plant">
        <title>Genomic evolution and insights into agronomic trait innovations of Sesamum species.</title>
        <authorList>
            <person name="Miao H."/>
            <person name="Wang L."/>
            <person name="Qu L."/>
            <person name="Liu H."/>
            <person name="Sun Y."/>
            <person name="Le M."/>
            <person name="Wang Q."/>
            <person name="Wei S."/>
            <person name="Zheng Y."/>
            <person name="Lin W."/>
            <person name="Duan Y."/>
            <person name="Cao H."/>
            <person name="Xiong S."/>
            <person name="Wang X."/>
            <person name="Wei L."/>
            <person name="Li C."/>
            <person name="Ma Q."/>
            <person name="Ju M."/>
            <person name="Zhao R."/>
            <person name="Li G."/>
            <person name="Mu C."/>
            <person name="Tian Q."/>
            <person name="Mei H."/>
            <person name="Zhang T."/>
            <person name="Gao T."/>
            <person name="Zhang H."/>
        </authorList>
    </citation>
    <scope>NUCLEOTIDE SEQUENCE</scope>
    <source>
        <strain evidence="6">G02</strain>
    </source>
</reference>
<keyword evidence="1 6" id="KW-0347">Helicase</keyword>
<dbReference type="PANTHER" id="PTHR10492:SF57">
    <property type="entry name" value="ATP-DEPENDENT DNA HELICASE"/>
    <property type="match status" value="1"/>
</dbReference>